<reference evidence="1" key="1">
    <citation type="submission" date="2014-11" db="EMBL/GenBank/DDBJ databases">
        <authorList>
            <person name="Amaro Gonzalez C."/>
        </authorList>
    </citation>
    <scope>NUCLEOTIDE SEQUENCE</scope>
</reference>
<evidence type="ECO:0000313" key="1">
    <source>
        <dbReference type="EMBL" id="JAH37464.1"/>
    </source>
</evidence>
<accession>A0A0E9S7Q9</accession>
<protein>
    <submittedName>
        <fullName evidence="1">Uncharacterized protein</fullName>
    </submittedName>
</protein>
<reference evidence="1" key="2">
    <citation type="journal article" date="2015" name="Fish Shellfish Immunol.">
        <title>Early steps in the European eel (Anguilla anguilla)-Vibrio vulnificus interaction in the gills: Role of the RtxA13 toxin.</title>
        <authorList>
            <person name="Callol A."/>
            <person name="Pajuelo D."/>
            <person name="Ebbesson L."/>
            <person name="Teles M."/>
            <person name="MacKenzie S."/>
            <person name="Amaro C."/>
        </authorList>
    </citation>
    <scope>NUCLEOTIDE SEQUENCE</scope>
</reference>
<proteinExistence type="predicted"/>
<dbReference type="AlphaFoldDB" id="A0A0E9S7Q9"/>
<sequence length="29" mass="3110">MSSIKLDNGCCLKHEGMQVEMMNAALGVV</sequence>
<name>A0A0E9S7Q9_ANGAN</name>
<dbReference type="EMBL" id="GBXM01071113">
    <property type="protein sequence ID" value="JAH37464.1"/>
    <property type="molecule type" value="Transcribed_RNA"/>
</dbReference>
<organism evidence="1">
    <name type="scientific">Anguilla anguilla</name>
    <name type="common">European freshwater eel</name>
    <name type="synonym">Muraena anguilla</name>
    <dbReference type="NCBI Taxonomy" id="7936"/>
    <lineage>
        <taxon>Eukaryota</taxon>
        <taxon>Metazoa</taxon>
        <taxon>Chordata</taxon>
        <taxon>Craniata</taxon>
        <taxon>Vertebrata</taxon>
        <taxon>Euteleostomi</taxon>
        <taxon>Actinopterygii</taxon>
        <taxon>Neopterygii</taxon>
        <taxon>Teleostei</taxon>
        <taxon>Anguilliformes</taxon>
        <taxon>Anguillidae</taxon>
        <taxon>Anguilla</taxon>
    </lineage>
</organism>